<evidence type="ECO:0000313" key="3">
    <source>
        <dbReference type="Proteomes" id="UP000800041"/>
    </source>
</evidence>
<proteinExistence type="predicted"/>
<feature type="transmembrane region" description="Helical" evidence="1">
    <location>
        <begin position="52"/>
        <end position="78"/>
    </location>
</feature>
<sequence>MVSRPTGLRLCILLTRLATGSASEIHLFGFAGVVLRVSVLYLIDALRYGGMFYLLTSAMRGSSVVCLYVSYLYWACYAMTRGTRRTRRRGGCFNIRSHLYIRLCFRTFFLLLASMAWPLLFC</sequence>
<gene>
    <name evidence="2" type="ORF">K402DRAFT_272572</name>
</gene>
<keyword evidence="1" id="KW-0472">Membrane</keyword>
<dbReference type="Proteomes" id="UP000800041">
    <property type="component" value="Unassembled WGS sequence"/>
</dbReference>
<keyword evidence="3" id="KW-1185">Reference proteome</keyword>
<name>A0A6G1H8Q0_9PEZI</name>
<accession>A0A6G1H8Q0</accession>
<keyword evidence="1" id="KW-0812">Transmembrane</keyword>
<organism evidence="2 3">
    <name type="scientific">Aulographum hederae CBS 113979</name>
    <dbReference type="NCBI Taxonomy" id="1176131"/>
    <lineage>
        <taxon>Eukaryota</taxon>
        <taxon>Fungi</taxon>
        <taxon>Dikarya</taxon>
        <taxon>Ascomycota</taxon>
        <taxon>Pezizomycotina</taxon>
        <taxon>Dothideomycetes</taxon>
        <taxon>Pleosporomycetidae</taxon>
        <taxon>Aulographales</taxon>
        <taxon>Aulographaceae</taxon>
    </lineage>
</organism>
<protein>
    <submittedName>
        <fullName evidence="2">Uncharacterized protein</fullName>
    </submittedName>
</protein>
<dbReference type="AlphaFoldDB" id="A0A6G1H8Q0"/>
<dbReference type="EMBL" id="ML977145">
    <property type="protein sequence ID" value="KAF1989434.1"/>
    <property type="molecule type" value="Genomic_DNA"/>
</dbReference>
<feature type="transmembrane region" description="Helical" evidence="1">
    <location>
        <begin position="99"/>
        <end position="120"/>
    </location>
</feature>
<evidence type="ECO:0000313" key="2">
    <source>
        <dbReference type="EMBL" id="KAF1989434.1"/>
    </source>
</evidence>
<reference evidence="2" key="1">
    <citation type="journal article" date="2020" name="Stud. Mycol.">
        <title>101 Dothideomycetes genomes: a test case for predicting lifestyles and emergence of pathogens.</title>
        <authorList>
            <person name="Haridas S."/>
            <person name="Albert R."/>
            <person name="Binder M."/>
            <person name="Bloem J."/>
            <person name="Labutti K."/>
            <person name="Salamov A."/>
            <person name="Andreopoulos B."/>
            <person name="Baker S."/>
            <person name="Barry K."/>
            <person name="Bills G."/>
            <person name="Bluhm B."/>
            <person name="Cannon C."/>
            <person name="Castanera R."/>
            <person name="Culley D."/>
            <person name="Daum C."/>
            <person name="Ezra D."/>
            <person name="Gonzalez J."/>
            <person name="Henrissat B."/>
            <person name="Kuo A."/>
            <person name="Liang C."/>
            <person name="Lipzen A."/>
            <person name="Lutzoni F."/>
            <person name="Magnuson J."/>
            <person name="Mondo S."/>
            <person name="Nolan M."/>
            <person name="Ohm R."/>
            <person name="Pangilinan J."/>
            <person name="Park H.-J."/>
            <person name="Ramirez L."/>
            <person name="Alfaro M."/>
            <person name="Sun H."/>
            <person name="Tritt A."/>
            <person name="Yoshinaga Y."/>
            <person name="Zwiers L.-H."/>
            <person name="Turgeon B."/>
            <person name="Goodwin S."/>
            <person name="Spatafora J."/>
            <person name="Crous P."/>
            <person name="Grigoriev I."/>
        </authorList>
    </citation>
    <scope>NUCLEOTIDE SEQUENCE</scope>
    <source>
        <strain evidence="2">CBS 113979</strain>
    </source>
</reference>
<evidence type="ECO:0000256" key="1">
    <source>
        <dbReference type="SAM" id="Phobius"/>
    </source>
</evidence>
<keyword evidence="1" id="KW-1133">Transmembrane helix</keyword>